<keyword evidence="1" id="KW-0418">Kinase</keyword>
<dbReference type="InterPro" id="IPR003594">
    <property type="entry name" value="HATPase_dom"/>
</dbReference>
<keyword evidence="1" id="KW-0808">Transferase</keyword>
<feature type="region of interest" description="Disordered" evidence="2">
    <location>
        <begin position="1"/>
        <end position="44"/>
    </location>
</feature>
<proteinExistence type="predicted"/>
<dbReference type="SUPFAM" id="SSF55874">
    <property type="entry name" value="ATPase domain of HSP90 chaperone/DNA topoisomerase II/histidine kinase"/>
    <property type="match status" value="1"/>
</dbReference>
<evidence type="ECO:0000259" key="3">
    <source>
        <dbReference type="Pfam" id="PF13581"/>
    </source>
</evidence>
<name>A0AAE8VZC1_9ACTN</name>
<keyword evidence="1" id="KW-0723">Serine/threonine-protein kinase</keyword>
<dbReference type="Pfam" id="PF13581">
    <property type="entry name" value="HATPase_c_2"/>
    <property type="match status" value="1"/>
</dbReference>
<keyword evidence="4" id="KW-0547">Nucleotide-binding</keyword>
<feature type="domain" description="Histidine kinase/HSP90-like ATPase" evidence="3">
    <location>
        <begin position="85"/>
        <end position="180"/>
    </location>
</feature>
<dbReference type="PANTHER" id="PTHR35526">
    <property type="entry name" value="ANTI-SIGMA-F FACTOR RSBW-RELATED"/>
    <property type="match status" value="1"/>
</dbReference>
<dbReference type="InterPro" id="IPR036890">
    <property type="entry name" value="HATPase_C_sf"/>
</dbReference>
<comment type="caution">
    <text evidence="4">The sequence shown here is derived from an EMBL/GenBank/DDBJ whole genome shotgun (WGS) entry which is preliminary data.</text>
</comment>
<feature type="compositionally biased region" description="Polar residues" evidence="2">
    <location>
        <begin position="23"/>
        <end position="39"/>
    </location>
</feature>
<dbReference type="EMBL" id="SPAZ01000262">
    <property type="protein sequence ID" value="TQE24201.1"/>
    <property type="molecule type" value="Genomic_DNA"/>
</dbReference>
<reference evidence="4 5" key="1">
    <citation type="submission" date="2019-03" db="EMBL/GenBank/DDBJ databases">
        <title>Comparative genomic analyses of the sweetpotato soil rot pathogen, Streptomyces ipomoeae.</title>
        <authorList>
            <person name="Ruschel Soares N."/>
            <person name="Badger J.H."/>
            <person name="Huguet-Tapia J.C."/>
            <person name="Clark C.A."/>
            <person name="Pettis G.S."/>
        </authorList>
    </citation>
    <scope>NUCLEOTIDE SEQUENCE [LARGE SCALE GENOMIC DNA]</scope>
    <source>
        <strain evidence="4 5">88-35</strain>
    </source>
</reference>
<dbReference type="Proteomes" id="UP000318720">
    <property type="component" value="Unassembled WGS sequence"/>
</dbReference>
<dbReference type="InterPro" id="IPR050267">
    <property type="entry name" value="Anti-sigma-factor_SerPK"/>
</dbReference>
<dbReference type="Gene3D" id="3.30.565.10">
    <property type="entry name" value="Histidine kinase-like ATPase, C-terminal domain"/>
    <property type="match status" value="1"/>
</dbReference>
<dbReference type="GO" id="GO:0004674">
    <property type="term" value="F:protein serine/threonine kinase activity"/>
    <property type="evidence" value="ECO:0007669"/>
    <property type="project" value="UniProtKB-KW"/>
</dbReference>
<sequence>MPFLPQPLASSLPPMRHAGPRTGQFQRFSGNVTIRSPTFRNKPATHGSCVLEGNPMPEATPSCPIPSTPSPSTASRTWQCRLELPNDPRTPGVARHAIRAALLGQACPRDLTDTAELLTSELLSNSVKHSDSLITVTLRTHPDHVHVAVLDNHPELPNPVPSTPDQEFGRGLFLVETLADVWGRYPVIGDFRKRGWKVVWFELLTAQR</sequence>
<evidence type="ECO:0000313" key="5">
    <source>
        <dbReference type="Proteomes" id="UP000318720"/>
    </source>
</evidence>
<evidence type="ECO:0000256" key="2">
    <source>
        <dbReference type="SAM" id="MobiDB-lite"/>
    </source>
</evidence>
<dbReference type="AlphaFoldDB" id="A0AAE8VZC1"/>
<accession>A0AAE8VZC1</accession>
<dbReference type="GO" id="GO:0005524">
    <property type="term" value="F:ATP binding"/>
    <property type="evidence" value="ECO:0007669"/>
    <property type="project" value="UniProtKB-KW"/>
</dbReference>
<evidence type="ECO:0000313" key="4">
    <source>
        <dbReference type="EMBL" id="TQE24201.1"/>
    </source>
</evidence>
<gene>
    <name evidence="4" type="ORF">Sipo8835_33640</name>
</gene>
<dbReference type="CDD" id="cd16936">
    <property type="entry name" value="HATPase_RsbW-like"/>
    <property type="match status" value="1"/>
</dbReference>
<protein>
    <submittedName>
        <fullName evidence="4">ATP-binding protein</fullName>
    </submittedName>
</protein>
<evidence type="ECO:0000256" key="1">
    <source>
        <dbReference type="ARBA" id="ARBA00022527"/>
    </source>
</evidence>
<organism evidence="4 5">
    <name type="scientific">Streptomyces ipomoeae</name>
    <dbReference type="NCBI Taxonomy" id="103232"/>
    <lineage>
        <taxon>Bacteria</taxon>
        <taxon>Bacillati</taxon>
        <taxon>Actinomycetota</taxon>
        <taxon>Actinomycetes</taxon>
        <taxon>Kitasatosporales</taxon>
        <taxon>Streptomycetaceae</taxon>
        <taxon>Streptomyces</taxon>
    </lineage>
</organism>
<keyword evidence="4" id="KW-0067">ATP-binding</keyword>
<dbReference type="PANTHER" id="PTHR35526:SF3">
    <property type="entry name" value="ANTI-SIGMA-F FACTOR RSBW"/>
    <property type="match status" value="1"/>
</dbReference>